<sequence length="499" mass="56164">MISTQPGSTLEQHNMLLLYGSSFNKGEFQGIYPSLGLEPGPINYPLLFQVVSSQQPDYLGNPTELLYMIPENWMDNRCQFFLYPPPDFTVLGLPPWSSGLINYKRRRYPEQQFVEYDIMDIITENGPDQANSYHSILDISQSRSSASFVTSSPNISKKSSWRKQTSGSTRFPTVAKRPITSATAATRSNKRNPSSSSPSQGLNNETMVSITAITRTPTEGRSSLAQVQPGSSSRSNTRHSPPLQGARVSKEKAMTVLSVRTESPVANQIPLAVVVEKDVCTDKVEWRKEMLRQTMVTHALLRDLIPQKRLISKVLQTFLTRFTQKVEKEVKLPLNQFEEIEALNTALLDMELSVSLCAIQIDKLRLLKTELLICKSLFVSLLSAQLPHKIQWKKRGQDRRPGFGHLTNFVAVFGVMVMAILETHKKQTNISKIIIAVQTARRFHAAQYQKYLNTDDEANDEDVGGEGERPRVDVQTISEIESRVNQILKSLEVYSDTQA</sequence>
<evidence type="ECO:0000313" key="2">
    <source>
        <dbReference type="EMBL" id="KAI9555052.1"/>
    </source>
</evidence>
<evidence type="ECO:0000313" key="3">
    <source>
        <dbReference type="Proteomes" id="UP000820818"/>
    </source>
</evidence>
<accession>A0AAD5KMG8</accession>
<dbReference type="Proteomes" id="UP000820818">
    <property type="component" value="Linkage Group LG8"/>
</dbReference>
<gene>
    <name evidence="2" type="ORF">GHT06_020351</name>
</gene>
<organism evidence="2 3">
    <name type="scientific">Daphnia sinensis</name>
    <dbReference type="NCBI Taxonomy" id="1820382"/>
    <lineage>
        <taxon>Eukaryota</taxon>
        <taxon>Metazoa</taxon>
        <taxon>Ecdysozoa</taxon>
        <taxon>Arthropoda</taxon>
        <taxon>Crustacea</taxon>
        <taxon>Branchiopoda</taxon>
        <taxon>Diplostraca</taxon>
        <taxon>Cladocera</taxon>
        <taxon>Anomopoda</taxon>
        <taxon>Daphniidae</taxon>
        <taxon>Daphnia</taxon>
        <taxon>Daphnia similis group</taxon>
    </lineage>
</organism>
<comment type="caution">
    <text evidence="2">The sequence shown here is derived from an EMBL/GenBank/DDBJ whole genome shotgun (WGS) entry which is preliminary data.</text>
</comment>
<keyword evidence="3" id="KW-1185">Reference proteome</keyword>
<reference evidence="2 3" key="1">
    <citation type="submission" date="2022-05" db="EMBL/GenBank/DDBJ databases">
        <title>A multi-omics perspective on studying reproductive biology in Daphnia sinensis.</title>
        <authorList>
            <person name="Jia J."/>
        </authorList>
    </citation>
    <scope>NUCLEOTIDE SEQUENCE [LARGE SCALE GENOMIC DNA]</scope>
    <source>
        <strain evidence="2 3">WSL</strain>
    </source>
</reference>
<dbReference type="AlphaFoldDB" id="A0AAD5KMG8"/>
<evidence type="ECO:0000256" key="1">
    <source>
        <dbReference type="SAM" id="MobiDB-lite"/>
    </source>
</evidence>
<protein>
    <submittedName>
        <fullName evidence="2">Uncharacterized protein</fullName>
    </submittedName>
</protein>
<feature type="compositionally biased region" description="Polar residues" evidence="1">
    <location>
        <begin position="147"/>
        <end position="171"/>
    </location>
</feature>
<proteinExistence type="predicted"/>
<dbReference type="EMBL" id="WJBH02000008">
    <property type="protein sequence ID" value="KAI9555052.1"/>
    <property type="molecule type" value="Genomic_DNA"/>
</dbReference>
<feature type="region of interest" description="Disordered" evidence="1">
    <location>
        <begin position="147"/>
        <end position="250"/>
    </location>
</feature>
<name>A0AAD5KMG8_9CRUS</name>
<feature type="compositionally biased region" description="Polar residues" evidence="1">
    <location>
        <begin position="200"/>
        <end position="239"/>
    </location>
</feature>